<feature type="signal peptide" evidence="7">
    <location>
        <begin position="1"/>
        <end position="22"/>
    </location>
</feature>
<sequence length="268" mass="30585">MVAIRYLLQALVASILDTTALSRAIKPHHHGQLSEIQHPLGQYPQDKPGCDGSGIIAPGNGDCNGDGLIDNPNPRRRDREGFHFENPSTDCAYVTQMHIWDSFKDLEKDMNKLFTLIHKDVNFTVVGHHPIAGHYNDLMHFYVNALRRVSVLFMDHADKFEIHPQAIHGGCNERWSVQEVQFKGIMNSGDPFDIVNVWVTRWHKGQMVEIRTYIDAARIMEALHKNEIWWNGTTFRDNVNYMPGPAGMPDIKALEDLMHYPDGSPYED</sequence>
<dbReference type="GO" id="GO:0046872">
    <property type="term" value="F:metal ion binding"/>
    <property type="evidence" value="ECO:0007669"/>
    <property type="project" value="UniProtKB-KW"/>
</dbReference>
<dbReference type="PANTHER" id="PTHR31779:SF6">
    <property type="entry name" value="SNOAL-LIKE DOMAIN-CONTAINING PROTEIN"/>
    <property type="match status" value="1"/>
</dbReference>
<keyword evidence="5" id="KW-0804">Transcription</keyword>
<evidence type="ECO:0000256" key="6">
    <source>
        <dbReference type="ARBA" id="ARBA00023242"/>
    </source>
</evidence>
<evidence type="ECO:0000256" key="4">
    <source>
        <dbReference type="ARBA" id="ARBA00023125"/>
    </source>
</evidence>
<keyword evidence="9" id="KW-1185">Reference proteome</keyword>
<feature type="chain" id="PRO_5009123804" description="SnoaL-like domain-containing protein" evidence="7">
    <location>
        <begin position="23"/>
        <end position="268"/>
    </location>
</feature>
<dbReference type="GO" id="GO:0009410">
    <property type="term" value="P:response to xenobiotic stimulus"/>
    <property type="evidence" value="ECO:0007669"/>
    <property type="project" value="TreeGrafter"/>
</dbReference>
<reference evidence="8 9" key="1">
    <citation type="journal article" date="2016" name="BMC Genomics">
        <title>Comparative genomic and transcriptomic analyses of the Fuzhuan brick tea-fermentation fungus Aspergillus cristatus.</title>
        <authorList>
            <person name="Ge Y."/>
            <person name="Wang Y."/>
            <person name="Liu Y."/>
            <person name="Tan Y."/>
            <person name="Ren X."/>
            <person name="Zhang X."/>
            <person name="Hyde K.D."/>
            <person name="Liu Y."/>
            <person name="Liu Z."/>
        </authorList>
    </citation>
    <scope>NUCLEOTIDE SEQUENCE [LARGE SCALE GENOMIC DNA]</scope>
    <source>
        <strain evidence="8 9">GZAAS20.1005</strain>
    </source>
</reference>
<accession>A0A1E3BMD7</accession>
<dbReference type="STRING" id="573508.A0A1E3BMD7"/>
<evidence type="ECO:0000313" key="8">
    <source>
        <dbReference type="EMBL" id="ODM22133.1"/>
    </source>
</evidence>
<gene>
    <name evidence="8" type="ORF">SI65_02979</name>
</gene>
<keyword evidence="6" id="KW-0539">Nucleus</keyword>
<evidence type="ECO:0000256" key="1">
    <source>
        <dbReference type="ARBA" id="ARBA00022723"/>
    </source>
</evidence>
<evidence type="ECO:0000256" key="7">
    <source>
        <dbReference type="SAM" id="SignalP"/>
    </source>
</evidence>
<evidence type="ECO:0000313" key="9">
    <source>
        <dbReference type="Proteomes" id="UP000094569"/>
    </source>
</evidence>
<dbReference type="PANTHER" id="PTHR31779">
    <property type="entry name" value="2-NITROPROPANE DIOXYGENASE FAMILY, PUTATIVE (AFU_ORTHOLOGUE AFUA_2G17430)-RELATED"/>
    <property type="match status" value="1"/>
</dbReference>
<comment type="caution">
    <text evidence="8">The sequence shown here is derived from an EMBL/GenBank/DDBJ whole genome shotgun (WGS) entry which is preliminary data.</text>
</comment>
<dbReference type="Gene3D" id="3.10.450.50">
    <property type="match status" value="1"/>
</dbReference>
<organism evidence="8 9">
    <name type="scientific">Aspergillus cristatus</name>
    <name type="common">Chinese Fuzhuan brick tea-fermentation fungus</name>
    <name type="synonym">Eurotium cristatum</name>
    <dbReference type="NCBI Taxonomy" id="573508"/>
    <lineage>
        <taxon>Eukaryota</taxon>
        <taxon>Fungi</taxon>
        <taxon>Dikarya</taxon>
        <taxon>Ascomycota</taxon>
        <taxon>Pezizomycotina</taxon>
        <taxon>Eurotiomycetes</taxon>
        <taxon>Eurotiomycetidae</taxon>
        <taxon>Eurotiales</taxon>
        <taxon>Aspergillaceae</taxon>
        <taxon>Aspergillus</taxon>
        <taxon>Aspergillus subgen. Aspergillus</taxon>
    </lineage>
</organism>
<dbReference type="EMBL" id="JXNT01000002">
    <property type="protein sequence ID" value="ODM22133.1"/>
    <property type="molecule type" value="Genomic_DNA"/>
</dbReference>
<protein>
    <recommendedName>
        <fullName evidence="10">SnoaL-like domain-containing protein</fullName>
    </recommendedName>
</protein>
<evidence type="ECO:0008006" key="10">
    <source>
        <dbReference type="Google" id="ProtNLM"/>
    </source>
</evidence>
<keyword evidence="7" id="KW-0732">Signal</keyword>
<keyword evidence="3" id="KW-0805">Transcription regulation</keyword>
<dbReference type="AlphaFoldDB" id="A0A1E3BMD7"/>
<dbReference type="VEuPathDB" id="FungiDB:SI65_02979"/>
<dbReference type="Proteomes" id="UP000094569">
    <property type="component" value="Unassembled WGS sequence"/>
</dbReference>
<dbReference type="OrthoDB" id="10264449at2759"/>
<evidence type="ECO:0000256" key="2">
    <source>
        <dbReference type="ARBA" id="ARBA00022833"/>
    </source>
</evidence>
<proteinExistence type="predicted"/>
<evidence type="ECO:0000256" key="5">
    <source>
        <dbReference type="ARBA" id="ARBA00023163"/>
    </source>
</evidence>
<name>A0A1E3BMD7_ASPCR</name>
<keyword evidence="4" id="KW-0238">DNA-binding</keyword>
<dbReference type="InterPro" id="IPR052478">
    <property type="entry name" value="Metabolite_Synth_Reg"/>
</dbReference>
<dbReference type="GO" id="GO:0003677">
    <property type="term" value="F:DNA binding"/>
    <property type="evidence" value="ECO:0007669"/>
    <property type="project" value="UniProtKB-KW"/>
</dbReference>
<keyword evidence="1" id="KW-0479">Metal-binding</keyword>
<dbReference type="InterPro" id="IPR032710">
    <property type="entry name" value="NTF2-like_dom_sf"/>
</dbReference>
<dbReference type="GO" id="GO:0003700">
    <property type="term" value="F:DNA-binding transcription factor activity"/>
    <property type="evidence" value="ECO:0007669"/>
    <property type="project" value="TreeGrafter"/>
</dbReference>
<keyword evidence="2" id="KW-0862">Zinc</keyword>
<evidence type="ECO:0000256" key="3">
    <source>
        <dbReference type="ARBA" id="ARBA00023015"/>
    </source>
</evidence>
<dbReference type="SUPFAM" id="SSF54427">
    <property type="entry name" value="NTF2-like"/>
    <property type="match status" value="1"/>
</dbReference>